<protein>
    <submittedName>
        <fullName evidence="1">Uncharacterized protein</fullName>
    </submittedName>
</protein>
<dbReference type="EMBL" id="QTPM01000097">
    <property type="protein sequence ID" value="RQY78598.1"/>
    <property type="molecule type" value="Genomic_DNA"/>
</dbReference>
<keyword evidence="2" id="KW-1185">Reference proteome</keyword>
<dbReference type="Proteomes" id="UP000281098">
    <property type="component" value="Unassembled WGS sequence"/>
</dbReference>
<accession>A0ABX9YBZ5</accession>
<reference evidence="1 2" key="1">
    <citation type="submission" date="2018-08" db="EMBL/GenBank/DDBJ databases">
        <title>Comparative analysis of Burkholderia isolates from Puerto Rico.</title>
        <authorList>
            <person name="Hall C."/>
            <person name="Sahl J."/>
            <person name="Wagner D."/>
        </authorList>
    </citation>
    <scope>NUCLEOTIDE SEQUENCE [LARGE SCALE GENOMIC DNA]</scope>
    <source>
        <strain evidence="1 2">Bp8966</strain>
    </source>
</reference>
<sequence>MSGLPPLAPHTVGQVQDTAKSFFAATTGVSPKVVAGSESAEMQALRKQPATAENMEKLAALEHGYANKPGEATTADTIAANAGFLRNGAAHFAASTAALGAGGLKGADAAGYLPHHIESATSNFS</sequence>
<evidence type="ECO:0000313" key="2">
    <source>
        <dbReference type="Proteomes" id="UP000281098"/>
    </source>
</evidence>
<proteinExistence type="predicted"/>
<name>A0ABX9YBZ5_9BURK</name>
<evidence type="ECO:0000313" key="1">
    <source>
        <dbReference type="EMBL" id="RQY78598.1"/>
    </source>
</evidence>
<dbReference type="RefSeq" id="WP_059906764.1">
    <property type="nucleotide sequence ID" value="NZ_LOYZ01000028.1"/>
</dbReference>
<organism evidence="1 2">
    <name type="scientific">Burkholderia stagnalis</name>
    <dbReference type="NCBI Taxonomy" id="1503054"/>
    <lineage>
        <taxon>Bacteria</taxon>
        <taxon>Pseudomonadati</taxon>
        <taxon>Pseudomonadota</taxon>
        <taxon>Betaproteobacteria</taxon>
        <taxon>Burkholderiales</taxon>
        <taxon>Burkholderiaceae</taxon>
        <taxon>Burkholderia</taxon>
        <taxon>Burkholderia cepacia complex</taxon>
    </lineage>
</organism>
<gene>
    <name evidence="1" type="ORF">DF017_35750</name>
</gene>
<comment type="caution">
    <text evidence="1">The sequence shown here is derived from an EMBL/GenBank/DDBJ whole genome shotgun (WGS) entry which is preliminary data.</text>
</comment>